<dbReference type="Proteomes" id="UP000305888">
    <property type="component" value="Chromosome"/>
</dbReference>
<dbReference type="PANTHER" id="PTHR12049">
    <property type="entry name" value="PROTEIN ARGININE METHYLTRANSFERASE NDUFAF7, MITOCHONDRIAL"/>
    <property type="match status" value="1"/>
</dbReference>
<keyword evidence="1 3" id="KW-0489">Methyltransferase</keyword>
<evidence type="ECO:0000256" key="2">
    <source>
        <dbReference type="ARBA" id="ARBA00022679"/>
    </source>
</evidence>
<evidence type="ECO:0000313" key="4">
    <source>
        <dbReference type="Proteomes" id="UP000305888"/>
    </source>
</evidence>
<evidence type="ECO:0000313" key="3">
    <source>
        <dbReference type="EMBL" id="QDL92003.1"/>
    </source>
</evidence>
<dbReference type="OrthoDB" id="9794208at2"/>
<dbReference type="SUPFAM" id="SSF53335">
    <property type="entry name" value="S-adenosyl-L-methionine-dependent methyltransferases"/>
    <property type="match status" value="1"/>
</dbReference>
<proteinExistence type="predicted"/>
<dbReference type="GO" id="GO:0035243">
    <property type="term" value="F:protein-arginine omega-N symmetric methyltransferase activity"/>
    <property type="evidence" value="ECO:0007669"/>
    <property type="project" value="TreeGrafter"/>
</dbReference>
<dbReference type="InterPro" id="IPR029063">
    <property type="entry name" value="SAM-dependent_MTases_sf"/>
</dbReference>
<keyword evidence="4" id="KW-1185">Reference proteome</keyword>
<keyword evidence="2 3" id="KW-0808">Transferase</keyword>
<dbReference type="RefSeq" id="WP_138571947.1">
    <property type="nucleotide sequence ID" value="NZ_CP040818.1"/>
</dbReference>
<reference evidence="3 4" key="1">
    <citation type="submission" date="2019-06" db="EMBL/GenBank/DDBJ databases">
        <title>Genome sequence of Rhodobacteraceae bacterium D4M1.</title>
        <authorList>
            <person name="Cao J."/>
        </authorList>
    </citation>
    <scope>NUCLEOTIDE SEQUENCE [LARGE SCALE GENOMIC DNA]</scope>
    <source>
        <strain evidence="3 4">D4M1</strain>
    </source>
</reference>
<dbReference type="EMBL" id="CP040818">
    <property type="protein sequence ID" value="QDL92003.1"/>
    <property type="molecule type" value="Genomic_DNA"/>
</dbReference>
<gene>
    <name evidence="3" type="ORF">FDP22_09580</name>
</gene>
<organism evidence="3 4">
    <name type="scientific">Paroceanicella profunda</name>
    <dbReference type="NCBI Taxonomy" id="2579971"/>
    <lineage>
        <taxon>Bacteria</taxon>
        <taxon>Pseudomonadati</taxon>
        <taxon>Pseudomonadota</taxon>
        <taxon>Alphaproteobacteria</taxon>
        <taxon>Rhodobacterales</taxon>
        <taxon>Paracoccaceae</taxon>
        <taxon>Paroceanicella</taxon>
    </lineage>
</organism>
<dbReference type="Pfam" id="PF02636">
    <property type="entry name" value="Methyltransf_28"/>
    <property type="match status" value="1"/>
</dbReference>
<dbReference type="PANTHER" id="PTHR12049:SF7">
    <property type="entry name" value="PROTEIN ARGININE METHYLTRANSFERASE NDUFAF7, MITOCHONDRIAL"/>
    <property type="match status" value="1"/>
</dbReference>
<dbReference type="Gene3D" id="3.40.50.12710">
    <property type="match status" value="1"/>
</dbReference>
<name>A0A5B8G0P6_9RHOB</name>
<dbReference type="InterPro" id="IPR038375">
    <property type="entry name" value="NDUFAF7_sf"/>
</dbReference>
<dbReference type="InterPro" id="IPR003788">
    <property type="entry name" value="NDUFAF7"/>
</dbReference>
<protein>
    <submittedName>
        <fullName evidence="3">Class I SAM-dependent methyltransferase</fullName>
    </submittedName>
</protein>
<dbReference type="KEGG" id="ppru:FDP22_09580"/>
<sequence length="354" mass="36929">MSLREILARRIAREGPMPLSEYMGLCLAHPQFGYYPTRDPLGAAGDFTTAPEISQIFGEMLGLALAEAWIARGRPTPFVLAELGPGRGTLMADVLRATARVPGFHAAARPWLVETSPALRAAQGHRLAGFAPHWADTVADLPDLPLFLLANEFFDALPIRQFRSAGPAGWAESMVGLEGERLTLGLAPPVAMPRFGTAPEGVVREICPAGEAVAAALGARLAARGGLALAIDYGGWDGEGDTFQALRGHAVADPLDSPGQADLTAHVDFAALAAAATGAGARVAGFTPQGEYLMALGAGARAEALAARADAAGQEALRAQLTRLVSPEQMGRLFKVLALTGPHDPPPPGFEGRE</sequence>
<accession>A0A5B8G0P6</accession>
<dbReference type="AlphaFoldDB" id="A0A5B8G0P6"/>
<dbReference type="GO" id="GO:0032259">
    <property type="term" value="P:methylation"/>
    <property type="evidence" value="ECO:0007669"/>
    <property type="project" value="UniProtKB-KW"/>
</dbReference>
<evidence type="ECO:0000256" key="1">
    <source>
        <dbReference type="ARBA" id="ARBA00022603"/>
    </source>
</evidence>